<name>A0ABU6TQH9_9FABA</name>
<keyword evidence="3" id="KW-1185">Reference proteome</keyword>
<evidence type="ECO:0000313" key="3">
    <source>
        <dbReference type="Proteomes" id="UP001341840"/>
    </source>
</evidence>
<sequence>MMSIPLKVAFPESFDYRKALNAGLTSVLVGVETALAAKVKAEKELSAALDQIEVLKGERDSALLSLPLKEKVDTLDDERSERTAEY</sequence>
<protein>
    <submittedName>
        <fullName evidence="2">Uncharacterized protein</fullName>
    </submittedName>
</protein>
<keyword evidence="1" id="KW-0175">Coiled coil</keyword>
<feature type="coiled-coil region" evidence="1">
    <location>
        <begin position="31"/>
        <end position="58"/>
    </location>
</feature>
<evidence type="ECO:0000313" key="2">
    <source>
        <dbReference type="EMBL" id="MED6150649.1"/>
    </source>
</evidence>
<evidence type="ECO:0000256" key="1">
    <source>
        <dbReference type="SAM" id="Coils"/>
    </source>
</evidence>
<dbReference type="EMBL" id="JASCZI010091547">
    <property type="protein sequence ID" value="MED6150649.1"/>
    <property type="molecule type" value="Genomic_DNA"/>
</dbReference>
<reference evidence="2 3" key="1">
    <citation type="journal article" date="2023" name="Plants (Basel)">
        <title>Bridging the Gap: Combining Genomics and Transcriptomics Approaches to Understand Stylosanthes scabra, an Orphan Legume from the Brazilian Caatinga.</title>
        <authorList>
            <person name="Ferreira-Neto J.R.C."/>
            <person name="da Silva M.D."/>
            <person name="Binneck E."/>
            <person name="de Melo N.F."/>
            <person name="da Silva R.H."/>
            <person name="de Melo A.L.T.M."/>
            <person name="Pandolfi V."/>
            <person name="Bustamante F.O."/>
            <person name="Brasileiro-Vidal A.C."/>
            <person name="Benko-Iseppon A.M."/>
        </authorList>
    </citation>
    <scope>NUCLEOTIDE SEQUENCE [LARGE SCALE GENOMIC DNA]</scope>
    <source>
        <tissue evidence="2">Leaves</tissue>
    </source>
</reference>
<dbReference type="Proteomes" id="UP001341840">
    <property type="component" value="Unassembled WGS sequence"/>
</dbReference>
<proteinExistence type="predicted"/>
<gene>
    <name evidence="2" type="ORF">PIB30_074461</name>
</gene>
<comment type="caution">
    <text evidence="2">The sequence shown here is derived from an EMBL/GenBank/DDBJ whole genome shotgun (WGS) entry which is preliminary data.</text>
</comment>
<organism evidence="2 3">
    <name type="scientific">Stylosanthes scabra</name>
    <dbReference type="NCBI Taxonomy" id="79078"/>
    <lineage>
        <taxon>Eukaryota</taxon>
        <taxon>Viridiplantae</taxon>
        <taxon>Streptophyta</taxon>
        <taxon>Embryophyta</taxon>
        <taxon>Tracheophyta</taxon>
        <taxon>Spermatophyta</taxon>
        <taxon>Magnoliopsida</taxon>
        <taxon>eudicotyledons</taxon>
        <taxon>Gunneridae</taxon>
        <taxon>Pentapetalae</taxon>
        <taxon>rosids</taxon>
        <taxon>fabids</taxon>
        <taxon>Fabales</taxon>
        <taxon>Fabaceae</taxon>
        <taxon>Papilionoideae</taxon>
        <taxon>50 kb inversion clade</taxon>
        <taxon>dalbergioids sensu lato</taxon>
        <taxon>Dalbergieae</taxon>
        <taxon>Pterocarpus clade</taxon>
        <taxon>Stylosanthes</taxon>
    </lineage>
</organism>
<accession>A0ABU6TQH9</accession>